<evidence type="ECO:0008006" key="4">
    <source>
        <dbReference type="Google" id="ProtNLM"/>
    </source>
</evidence>
<dbReference type="PANTHER" id="PTHR43157">
    <property type="entry name" value="PHOSPHATIDYLINOSITOL-GLYCAN BIOSYNTHESIS CLASS F PROTEIN-RELATED"/>
    <property type="match status" value="1"/>
</dbReference>
<dbReference type="SUPFAM" id="SSF51735">
    <property type="entry name" value="NAD(P)-binding Rossmann-fold domains"/>
    <property type="match status" value="1"/>
</dbReference>
<dbReference type="PRINTS" id="PR00081">
    <property type="entry name" value="GDHRDH"/>
</dbReference>
<protein>
    <recommendedName>
        <fullName evidence="4">Ketoreductase (KR) domain-containing protein</fullName>
    </recommendedName>
</protein>
<dbReference type="Pfam" id="PF00106">
    <property type="entry name" value="adh_short"/>
    <property type="match status" value="1"/>
</dbReference>
<dbReference type="VEuPathDB" id="FungiDB:HMPREF1541_05700"/>
<dbReference type="AlphaFoldDB" id="W2RSJ3"/>
<proteinExistence type="predicted"/>
<reference evidence="2 3" key="1">
    <citation type="submission" date="2013-03" db="EMBL/GenBank/DDBJ databases">
        <title>The Genome Sequence of Phialophora europaea CBS 101466.</title>
        <authorList>
            <consortium name="The Broad Institute Genomics Platform"/>
            <person name="Cuomo C."/>
            <person name="de Hoog S."/>
            <person name="Gorbushina A."/>
            <person name="Walker B."/>
            <person name="Young S.K."/>
            <person name="Zeng Q."/>
            <person name="Gargeya S."/>
            <person name="Fitzgerald M."/>
            <person name="Haas B."/>
            <person name="Abouelleil A."/>
            <person name="Allen A.W."/>
            <person name="Alvarado L."/>
            <person name="Arachchi H.M."/>
            <person name="Berlin A.M."/>
            <person name="Chapman S.B."/>
            <person name="Gainer-Dewar J."/>
            <person name="Goldberg J."/>
            <person name="Griggs A."/>
            <person name="Gujja S."/>
            <person name="Hansen M."/>
            <person name="Howarth C."/>
            <person name="Imamovic A."/>
            <person name="Ireland A."/>
            <person name="Larimer J."/>
            <person name="McCowan C."/>
            <person name="Murphy C."/>
            <person name="Pearson M."/>
            <person name="Poon T.W."/>
            <person name="Priest M."/>
            <person name="Roberts A."/>
            <person name="Saif S."/>
            <person name="Shea T."/>
            <person name="Sisk P."/>
            <person name="Sykes S."/>
            <person name="Wortman J."/>
            <person name="Nusbaum C."/>
            <person name="Birren B."/>
        </authorList>
    </citation>
    <scope>NUCLEOTIDE SEQUENCE [LARGE SCALE GENOMIC DNA]</scope>
    <source>
        <strain evidence="2 3">CBS 101466</strain>
    </source>
</reference>
<evidence type="ECO:0000313" key="2">
    <source>
        <dbReference type="EMBL" id="ETN39476.1"/>
    </source>
</evidence>
<keyword evidence="1" id="KW-0560">Oxidoreductase</keyword>
<gene>
    <name evidence="2" type="ORF">HMPREF1541_05700</name>
</gene>
<accession>W2RSJ3</accession>
<sequence length="354" mass="38954">MSSQLENKASFQASFFGNFWKQTCFSVPPIPADIDLVGKTALVTGSNTGLGLACARHFLKLRPHLLVMAVRSVQKGEAAAAGLRTEFPRAMIEIWELDMESNRSIQAFAARCERELDRLHVAVLNAGVGKMKFERVEEGGRREKTIQVNYLGTALLALLLLPKMRSSSSTDPLGPGRLSIITSDAALGTKIDCADQTNLLDSLDRPEGFDGFTQYSRSKLLITMFCARLAEAVDPDDIIVNCCNPGPVKSTDFLSNVDSWVIKAVFGFLHAIMGRTVIDGARIYVHSALVLGQESHGSFTDWTIRAWPVTMYSVLGRHISGKLWSETVEELRFARVDELLEDMKEEGAVALGKK</sequence>
<dbReference type="HOGENOM" id="CLU_010194_44_4_1"/>
<dbReference type="PANTHER" id="PTHR43157:SF35">
    <property type="entry name" value="DEHYDROGENASE_REDUCTASE FAMILY PROTEIN, PUTATIVE-RELATED"/>
    <property type="match status" value="1"/>
</dbReference>
<organism evidence="2 3">
    <name type="scientific">Cyphellophora europaea (strain CBS 101466)</name>
    <name type="common">Phialophora europaea</name>
    <dbReference type="NCBI Taxonomy" id="1220924"/>
    <lineage>
        <taxon>Eukaryota</taxon>
        <taxon>Fungi</taxon>
        <taxon>Dikarya</taxon>
        <taxon>Ascomycota</taxon>
        <taxon>Pezizomycotina</taxon>
        <taxon>Eurotiomycetes</taxon>
        <taxon>Chaetothyriomycetidae</taxon>
        <taxon>Chaetothyriales</taxon>
        <taxon>Cyphellophoraceae</taxon>
        <taxon>Cyphellophora</taxon>
    </lineage>
</organism>
<dbReference type="GeneID" id="19973039"/>
<dbReference type="STRING" id="1220924.W2RSJ3"/>
<dbReference type="Proteomes" id="UP000030752">
    <property type="component" value="Unassembled WGS sequence"/>
</dbReference>
<dbReference type="Gene3D" id="3.40.50.720">
    <property type="entry name" value="NAD(P)-binding Rossmann-like Domain"/>
    <property type="match status" value="1"/>
</dbReference>
<name>W2RSJ3_CYPE1</name>
<dbReference type="GO" id="GO:0016491">
    <property type="term" value="F:oxidoreductase activity"/>
    <property type="evidence" value="ECO:0007669"/>
    <property type="project" value="UniProtKB-KW"/>
</dbReference>
<dbReference type="EMBL" id="KB822721">
    <property type="protein sequence ID" value="ETN39476.1"/>
    <property type="molecule type" value="Genomic_DNA"/>
</dbReference>
<dbReference type="InterPro" id="IPR002347">
    <property type="entry name" value="SDR_fam"/>
</dbReference>
<dbReference type="OrthoDB" id="191139at2759"/>
<dbReference type="InParanoid" id="W2RSJ3"/>
<keyword evidence="3" id="KW-1185">Reference proteome</keyword>
<evidence type="ECO:0000256" key="1">
    <source>
        <dbReference type="ARBA" id="ARBA00023002"/>
    </source>
</evidence>
<dbReference type="InterPro" id="IPR036291">
    <property type="entry name" value="NAD(P)-bd_dom_sf"/>
</dbReference>
<dbReference type="RefSeq" id="XP_008718261.1">
    <property type="nucleotide sequence ID" value="XM_008720039.1"/>
</dbReference>
<evidence type="ECO:0000313" key="3">
    <source>
        <dbReference type="Proteomes" id="UP000030752"/>
    </source>
</evidence>
<dbReference type="eggNOG" id="KOG1208">
    <property type="taxonomic scope" value="Eukaryota"/>
</dbReference>